<dbReference type="InterPro" id="IPR051908">
    <property type="entry name" value="Ribosomal_N-acetyltransferase"/>
</dbReference>
<evidence type="ECO:0000313" key="3">
    <source>
        <dbReference type="Proteomes" id="UP000029108"/>
    </source>
</evidence>
<dbReference type="InterPro" id="IPR000182">
    <property type="entry name" value="GNAT_dom"/>
</dbReference>
<dbReference type="EMBL" id="JGYN01000056">
    <property type="protein sequence ID" value="KFI41846.1"/>
    <property type="molecule type" value="Genomic_DNA"/>
</dbReference>
<gene>
    <name evidence="2" type="ORF">BBIA_2627</name>
</gene>
<proteinExistence type="predicted"/>
<organism evidence="2 3">
    <name type="scientific">Bifidobacterium biavatii DSM 23969</name>
    <dbReference type="NCBI Taxonomy" id="1437608"/>
    <lineage>
        <taxon>Bacteria</taxon>
        <taxon>Bacillati</taxon>
        <taxon>Actinomycetota</taxon>
        <taxon>Actinomycetes</taxon>
        <taxon>Bifidobacteriales</taxon>
        <taxon>Bifidobacteriaceae</taxon>
        <taxon>Bifidobacterium</taxon>
    </lineage>
</organism>
<dbReference type="PANTHER" id="PTHR43441:SF10">
    <property type="entry name" value="ACETYLTRANSFERASE"/>
    <property type="match status" value="1"/>
</dbReference>
<dbReference type="eggNOG" id="COG1670">
    <property type="taxonomic scope" value="Bacteria"/>
</dbReference>
<keyword evidence="2" id="KW-0808">Transferase</keyword>
<dbReference type="InterPro" id="IPR016181">
    <property type="entry name" value="Acyl_CoA_acyltransferase"/>
</dbReference>
<dbReference type="AlphaFoldDB" id="A0A086Z5P6"/>
<dbReference type="PROSITE" id="PS51186">
    <property type="entry name" value="GNAT"/>
    <property type="match status" value="1"/>
</dbReference>
<dbReference type="Gene3D" id="3.40.630.30">
    <property type="match status" value="1"/>
</dbReference>
<dbReference type="STRING" id="1437608.GCA_000771645_00315"/>
<dbReference type="GO" id="GO:0008999">
    <property type="term" value="F:protein-N-terminal-alanine acetyltransferase activity"/>
    <property type="evidence" value="ECO:0007669"/>
    <property type="project" value="TreeGrafter"/>
</dbReference>
<dbReference type="Pfam" id="PF13302">
    <property type="entry name" value="Acetyltransf_3"/>
    <property type="match status" value="1"/>
</dbReference>
<sequence>MFQSLFGVFHPVTPSIRMPSELPSPALLTASASATSPEPCPASGPGRIDVASLPIRLRPLTMDDEDEWNNVRWCNRDWLAPWDSGDPMHGSPLTFAMWIQRQRQSEAAGTGALFAIVRNMSIVGQISLGAISYGAMRTGVVGYWVDQRQAGHGYAPLAVAMLADWAFYDPSGPRLHRLEIALLPENARSRRVVEKLGAHCEGVRTGYMYINGRWRDHETYSLLAEDAEGEGFVARLLRRNSDVSTRPNAI</sequence>
<feature type="domain" description="N-acetyltransferase" evidence="1">
    <location>
        <begin position="55"/>
        <end position="216"/>
    </location>
</feature>
<dbReference type="EC" id="2.3.1.128" evidence="2"/>
<evidence type="ECO:0000313" key="2">
    <source>
        <dbReference type="EMBL" id="KFI41846.1"/>
    </source>
</evidence>
<reference evidence="2 3" key="1">
    <citation type="submission" date="2014-03" db="EMBL/GenBank/DDBJ databases">
        <title>Genomics of Bifidobacteria.</title>
        <authorList>
            <person name="Ventura M."/>
            <person name="Milani C."/>
            <person name="Lugli G.A."/>
        </authorList>
    </citation>
    <scope>NUCLEOTIDE SEQUENCE [LARGE SCALE GENOMIC DNA]</scope>
    <source>
        <strain evidence="2 3">DSM 23969</strain>
    </source>
</reference>
<keyword evidence="2" id="KW-0012">Acyltransferase</keyword>
<comment type="caution">
    <text evidence="2">The sequence shown here is derived from an EMBL/GenBank/DDBJ whole genome shotgun (WGS) entry which is preliminary data.</text>
</comment>
<dbReference type="SUPFAM" id="SSF55729">
    <property type="entry name" value="Acyl-CoA N-acyltransferases (Nat)"/>
    <property type="match status" value="1"/>
</dbReference>
<dbReference type="Proteomes" id="UP000029108">
    <property type="component" value="Unassembled WGS sequence"/>
</dbReference>
<dbReference type="PANTHER" id="PTHR43441">
    <property type="entry name" value="RIBOSOMAL-PROTEIN-SERINE ACETYLTRANSFERASE"/>
    <property type="match status" value="1"/>
</dbReference>
<dbReference type="GO" id="GO:0005737">
    <property type="term" value="C:cytoplasm"/>
    <property type="evidence" value="ECO:0007669"/>
    <property type="project" value="TreeGrafter"/>
</dbReference>
<name>A0A086Z5P6_9BIFI</name>
<accession>A0A086Z5P6</accession>
<keyword evidence="3" id="KW-1185">Reference proteome</keyword>
<dbReference type="GO" id="GO:1990189">
    <property type="term" value="F:protein N-terminal-serine acetyltransferase activity"/>
    <property type="evidence" value="ECO:0007669"/>
    <property type="project" value="TreeGrafter"/>
</dbReference>
<evidence type="ECO:0000259" key="1">
    <source>
        <dbReference type="PROSITE" id="PS51186"/>
    </source>
</evidence>
<protein>
    <submittedName>
        <fullName evidence="2">Acetyltransferase</fullName>
        <ecNumber evidence="2">2.3.1.128</ecNumber>
    </submittedName>
</protein>